<reference evidence="3" key="1">
    <citation type="submission" date="2013-09" db="EMBL/GenBank/DDBJ databases">
        <title>Corchorus olitorius genome sequencing.</title>
        <authorList>
            <person name="Alam M."/>
            <person name="Haque M.S."/>
            <person name="Islam M.S."/>
            <person name="Emdad E.M."/>
            <person name="Islam M.M."/>
            <person name="Ahmed B."/>
            <person name="Halim A."/>
            <person name="Hossen Q.M.M."/>
            <person name="Hossain M.Z."/>
            <person name="Ahmed R."/>
            <person name="Khan M.M."/>
            <person name="Islam R."/>
            <person name="Rashid M.M."/>
            <person name="Khan S.A."/>
            <person name="Rahman M.S."/>
            <person name="Alam M."/>
            <person name="Yahiya A.S."/>
            <person name="Khan M.S."/>
            <person name="Azam M.S."/>
            <person name="Haque T."/>
            <person name="Lashkar M.Z.H."/>
            <person name="Akhand A.I."/>
            <person name="Morshed G."/>
            <person name="Roy S."/>
            <person name="Uddin K.S."/>
            <person name="Rabeya T."/>
            <person name="Hossain A.S."/>
            <person name="Chowdhury A."/>
            <person name="Snigdha A.R."/>
            <person name="Mortoza M.S."/>
            <person name="Matin S.A."/>
            <person name="Hoque S.M.E."/>
            <person name="Islam M.K."/>
            <person name="Roy D.K."/>
            <person name="Haider R."/>
            <person name="Moosa M.M."/>
            <person name="Elias S.M."/>
            <person name="Hasan A.M."/>
            <person name="Jahan S."/>
            <person name="Shafiuddin M."/>
            <person name="Mahmood N."/>
            <person name="Shommy N.S."/>
        </authorList>
    </citation>
    <scope>NUCLEOTIDE SEQUENCE [LARGE SCALE GENOMIC DNA]</scope>
    <source>
        <strain evidence="3">cv. O-4</strain>
    </source>
</reference>
<comment type="caution">
    <text evidence="2">The sequence shown here is derived from an EMBL/GenBank/DDBJ whole genome shotgun (WGS) entry which is preliminary data.</text>
</comment>
<protein>
    <submittedName>
        <fullName evidence="2">Calnexin (ISS)</fullName>
    </submittedName>
</protein>
<sequence length="395" mass="42193">MASPACWFSTASVSASNWRARRPPCLCCWSASAPMHAIPRWKCCTRPRSCNAVSSGSASPSVRWKTKMRCPAWNRWRAARPWPPSRRWPSTWNCAGRGAGGHHALAGRFALHHARDVEAVLHRVLAQGLDDGMLAGCDPERLAGMQDDVTGGRIGLAQQAVVDGHPGTARCDAQRHRHARTEAVGLAGSQSIDIQARRTVTDGGLLKIQNIAMAGGSLAPACPPGWRPMAAFPTARASDSKARPRAAWARNMSSRAPATALQADATGTSCKPSSVHRNDTLPVRPEASQGSSTACCPAAIRSVSPLRRKMSPSLAAGPDTVSQMPPWTISSVPARRGRNPMAWPRARPHAPAGTHHCCESGKLDTSMARSPLPSSCCLARSFFCDSHPGPMKTRP</sequence>
<organism evidence="2 3">
    <name type="scientific">Corchorus olitorius</name>
    <dbReference type="NCBI Taxonomy" id="93759"/>
    <lineage>
        <taxon>Eukaryota</taxon>
        <taxon>Viridiplantae</taxon>
        <taxon>Streptophyta</taxon>
        <taxon>Embryophyta</taxon>
        <taxon>Tracheophyta</taxon>
        <taxon>Spermatophyta</taxon>
        <taxon>Magnoliopsida</taxon>
        <taxon>eudicotyledons</taxon>
        <taxon>Gunneridae</taxon>
        <taxon>Pentapetalae</taxon>
        <taxon>rosids</taxon>
        <taxon>malvids</taxon>
        <taxon>Malvales</taxon>
        <taxon>Malvaceae</taxon>
        <taxon>Grewioideae</taxon>
        <taxon>Apeibeae</taxon>
        <taxon>Corchorus</taxon>
    </lineage>
</organism>
<evidence type="ECO:0000313" key="2">
    <source>
        <dbReference type="EMBL" id="OMP13717.1"/>
    </source>
</evidence>
<feature type="region of interest" description="Disordered" evidence="1">
    <location>
        <begin position="253"/>
        <end position="276"/>
    </location>
</feature>
<proteinExistence type="predicted"/>
<evidence type="ECO:0000256" key="1">
    <source>
        <dbReference type="SAM" id="MobiDB-lite"/>
    </source>
</evidence>
<accession>A0A1R3L332</accession>
<name>A0A1R3L332_9ROSI</name>
<feature type="region of interest" description="Disordered" evidence="1">
    <location>
        <begin position="310"/>
        <end position="335"/>
    </location>
</feature>
<evidence type="ECO:0000313" key="3">
    <source>
        <dbReference type="Proteomes" id="UP000187203"/>
    </source>
</evidence>
<dbReference type="AlphaFoldDB" id="A0A1R3L332"/>
<gene>
    <name evidence="2" type="ORF">COLO4_01092</name>
</gene>
<dbReference type="Proteomes" id="UP000187203">
    <property type="component" value="Unassembled WGS sequence"/>
</dbReference>
<dbReference type="EMBL" id="AWUE01003460">
    <property type="protein sequence ID" value="OMP13717.1"/>
    <property type="molecule type" value="Genomic_DNA"/>
</dbReference>
<keyword evidence="3" id="KW-1185">Reference proteome</keyword>
<feature type="compositionally biased region" description="Polar residues" evidence="1">
    <location>
        <begin position="320"/>
        <end position="331"/>
    </location>
</feature>